<dbReference type="Gene3D" id="3.40.630.30">
    <property type="match status" value="1"/>
</dbReference>
<evidence type="ECO:0000313" key="3">
    <source>
        <dbReference type="Proteomes" id="UP000076104"/>
    </source>
</evidence>
<accession>A0ABM6A0F5</accession>
<name>A0ABM6A0F5_9GAMM</name>
<dbReference type="Proteomes" id="UP000076104">
    <property type="component" value="Chromosome"/>
</dbReference>
<dbReference type="GeneID" id="33059144"/>
<dbReference type="SUPFAM" id="SSF55729">
    <property type="entry name" value="Acyl-CoA N-acyltransferases (Nat)"/>
    <property type="match status" value="1"/>
</dbReference>
<dbReference type="PANTHER" id="PTHR43415">
    <property type="entry name" value="SPERMIDINE N(1)-ACETYLTRANSFERASE"/>
    <property type="match status" value="1"/>
</dbReference>
<dbReference type="PROSITE" id="PS51186">
    <property type="entry name" value="GNAT"/>
    <property type="match status" value="1"/>
</dbReference>
<sequence>MKIEIRHAEPEDADALQAIHADEALYANTLQLPMPSKTLWRKRLADIPENMYMLVAEIEDEVVGSLGLQTMTSKRQRHVASFGVSVKTAAQGKGVGRALINAALDLADNWLDIRRIEITTYTDNTGAIGLYESLGFVIEGEMVDYAYRNGEYVNAYQMARIRKVKNG</sequence>
<evidence type="ECO:0000259" key="1">
    <source>
        <dbReference type="PROSITE" id="PS51186"/>
    </source>
</evidence>
<organism evidence="2 3">
    <name type="scientific">Psychrobacter alimentarius</name>
    <dbReference type="NCBI Taxonomy" id="261164"/>
    <lineage>
        <taxon>Bacteria</taxon>
        <taxon>Pseudomonadati</taxon>
        <taxon>Pseudomonadota</taxon>
        <taxon>Gammaproteobacteria</taxon>
        <taxon>Moraxellales</taxon>
        <taxon>Moraxellaceae</taxon>
        <taxon>Psychrobacter</taxon>
    </lineage>
</organism>
<evidence type="ECO:0000313" key="2">
    <source>
        <dbReference type="EMBL" id="AMT97716.1"/>
    </source>
</evidence>
<dbReference type="RefSeq" id="WP_208855348.1">
    <property type="nucleotide sequence ID" value="NZ_CP014945.1"/>
</dbReference>
<dbReference type="InterPro" id="IPR000182">
    <property type="entry name" value="GNAT_dom"/>
</dbReference>
<dbReference type="PANTHER" id="PTHR43415:SF3">
    <property type="entry name" value="GNAT-FAMILY ACETYLTRANSFERASE"/>
    <property type="match status" value="1"/>
</dbReference>
<dbReference type="Pfam" id="PF00583">
    <property type="entry name" value="Acetyltransf_1"/>
    <property type="match status" value="1"/>
</dbReference>
<gene>
    <name evidence="2" type="ORF">A3K91_2136</name>
</gene>
<dbReference type="EMBL" id="CP014945">
    <property type="protein sequence ID" value="AMT97716.1"/>
    <property type="molecule type" value="Genomic_DNA"/>
</dbReference>
<feature type="domain" description="N-acetyltransferase" evidence="1">
    <location>
        <begin position="3"/>
        <end position="163"/>
    </location>
</feature>
<dbReference type="InterPro" id="IPR016181">
    <property type="entry name" value="Acyl_CoA_acyltransferase"/>
</dbReference>
<dbReference type="CDD" id="cd04301">
    <property type="entry name" value="NAT_SF"/>
    <property type="match status" value="1"/>
</dbReference>
<protein>
    <submittedName>
        <fullName evidence="2">Acetyltransferase GCN5</fullName>
    </submittedName>
</protein>
<keyword evidence="3" id="KW-1185">Reference proteome</keyword>
<reference evidence="2 3" key="1">
    <citation type="submission" date="2016-03" db="EMBL/GenBank/DDBJ databases">
        <title>Genome sequencing of Psychrobacter alimentarius PAMC 27889.</title>
        <authorList>
            <person name="Lee J."/>
            <person name="Kim O.-S."/>
        </authorList>
    </citation>
    <scope>NUCLEOTIDE SEQUENCE [LARGE SCALE GENOMIC DNA]</scope>
    <source>
        <strain evidence="2 3">PAMC 27889</strain>
    </source>
</reference>
<proteinExistence type="predicted"/>